<dbReference type="InterPro" id="IPR013595">
    <property type="entry name" value="Pept_S33_TAP-like_C"/>
</dbReference>
<name>A0ABV5SDF1_9ACTN</name>
<feature type="region of interest" description="Disordered" evidence="1">
    <location>
        <begin position="157"/>
        <end position="182"/>
    </location>
</feature>
<organism evidence="3 4">
    <name type="scientific">Nonomuraea helvata</name>
    <dbReference type="NCBI Taxonomy" id="37484"/>
    <lineage>
        <taxon>Bacteria</taxon>
        <taxon>Bacillati</taxon>
        <taxon>Actinomycetota</taxon>
        <taxon>Actinomycetes</taxon>
        <taxon>Streptosporangiales</taxon>
        <taxon>Streptosporangiaceae</taxon>
        <taxon>Nonomuraea</taxon>
    </lineage>
</organism>
<proteinExistence type="predicted"/>
<comment type="caution">
    <text evidence="3">The sequence shown here is derived from an EMBL/GenBank/DDBJ whole genome shotgun (WGS) entry which is preliminary data.</text>
</comment>
<reference evidence="3 4" key="1">
    <citation type="submission" date="2024-09" db="EMBL/GenBank/DDBJ databases">
        <authorList>
            <person name="Sun Q."/>
            <person name="Mori K."/>
        </authorList>
    </citation>
    <scope>NUCLEOTIDE SEQUENCE [LARGE SCALE GENOMIC DNA]</scope>
    <source>
        <strain evidence="3 4">JCM 3143</strain>
    </source>
</reference>
<keyword evidence="4" id="KW-1185">Reference proteome</keyword>
<dbReference type="Pfam" id="PF08386">
    <property type="entry name" value="Abhydrolase_4"/>
    <property type="match status" value="1"/>
</dbReference>
<feature type="domain" description="Peptidase S33 tripeptidyl aminopeptidase-like C-terminal" evidence="2">
    <location>
        <begin position="73"/>
        <end position="161"/>
    </location>
</feature>
<keyword evidence="3" id="KW-0378">Hydrolase</keyword>
<sequence length="182" mass="19322">MSIPAPPTEAVVKATRGDGSGFADFVLGNTRTWVLPGVMAMSCGDERGHTGYAQLRKVSRQSLKISPNFGGGAGMDALACAGWPLKVANPSRPLPTRGLPPFLGIGSTWGDYAWTESFTGMIPGSVAVGYEGPGHALYLTKKKCPIRHATAYLTDLTLPDRAPPAPPNDPARSMRRGRGCWR</sequence>
<accession>A0ABV5SDF1</accession>
<dbReference type="EMBL" id="JBHMBW010000062">
    <property type="protein sequence ID" value="MFB9629657.1"/>
    <property type="molecule type" value="Genomic_DNA"/>
</dbReference>
<dbReference type="RefSeq" id="WP_344990201.1">
    <property type="nucleotide sequence ID" value="NZ_BAAAXV010000005.1"/>
</dbReference>
<evidence type="ECO:0000256" key="1">
    <source>
        <dbReference type="SAM" id="MobiDB-lite"/>
    </source>
</evidence>
<evidence type="ECO:0000313" key="3">
    <source>
        <dbReference type="EMBL" id="MFB9629657.1"/>
    </source>
</evidence>
<gene>
    <name evidence="3" type="ORF">ACFFSA_41850</name>
</gene>
<protein>
    <submittedName>
        <fullName evidence="3">Alpha/beta hydrolase</fullName>
    </submittedName>
</protein>
<evidence type="ECO:0000259" key="2">
    <source>
        <dbReference type="Pfam" id="PF08386"/>
    </source>
</evidence>
<evidence type="ECO:0000313" key="4">
    <source>
        <dbReference type="Proteomes" id="UP001589532"/>
    </source>
</evidence>
<dbReference type="GO" id="GO:0016787">
    <property type="term" value="F:hydrolase activity"/>
    <property type="evidence" value="ECO:0007669"/>
    <property type="project" value="UniProtKB-KW"/>
</dbReference>
<feature type="compositionally biased region" description="Basic residues" evidence="1">
    <location>
        <begin position="173"/>
        <end position="182"/>
    </location>
</feature>
<dbReference type="Proteomes" id="UP001589532">
    <property type="component" value="Unassembled WGS sequence"/>
</dbReference>